<keyword evidence="4" id="KW-0819">tRNA processing</keyword>
<feature type="binding site" evidence="4">
    <location>
        <position position="36"/>
    </location>
    <ligand>
        <name>S-adenosyl-L-methionine</name>
        <dbReference type="ChEBI" id="CHEBI:59789"/>
    </ligand>
</feature>
<protein>
    <recommendedName>
        <fullName evidence="4">tRNA 5-carboxymethoxyuridine methyltransferase</fullName>
        <ecNumber evidence="4">2.1.1.-</ecNumber>
    </recommendedName>
    <alternativeName>
        <fullName evidence="4">cmo5U methyltransferase</fullName>
    </alternativeName>
</protein>
<feature type="domain" description="Methyltransferase" evidence="5">
    <location>
        <begin position="55"/>
        <end position="148"/>
    </location>
</feature>
<dbReference type="InterPro" id="IPR033664">
    <property type="entry name" value="Cmo5U_methylTrfase"/>
</dbReference>
<evidence type="ECO:0000256" key="4">
    <source>
        <dbReference type="HAMAP-Rule" id="MF_02057"/>
    </source>
</evidence>
<feature type="binding site" evidence="4">
    <location>
        <position position="124"/>
    </location>
    <ligand>
        <name>S-adenosyl-L-methionine</name>
        <dbReference type="ChEBI" id="CHEBI:59789"/>
    </ligand>
</feature>
<dbReference type="GO" id="GO:0032259">
    <property type="term" value="P:methylation"/>
    <property type="evidence" value="ECO:0007669"/>
    <property type="project" value="UniProtKB-KW"/>
</dbReference>
<dbReference type="InterPro" id="IPR041698">
    <property type="entry name" value="Methyltransf_25"/>
</dbReference>
<comment type="caution">
    <text evidence="4">Lacks conserved residue(s) required for the propagation of feature annotation.</text>
</comment>
<comment type="function">
    <text evidence="4">Catalyzes the methylation of 5-carboxymethoxyuridine (cmo5U) to form 5-methoxycarbonylmethoxyuridine (mcmo5U) at position 34 in tRNAs.</text>
</comment>
<keyword evidence="2 4" id="KW-0808">Transferase</keyword>
<dbReference type="PANTHER" id="PTHR43464:SF19">
    <property type="entry name" value="UBIQUINONE BIOSYNTHESIS O-METHYLTRANSFERASE, MITOCHONDRIAL"/>
    <property type="match status" value="1"/>
</dbReference>
<evidence type="ECO:0000313" key="7">
    <source>
        <dbReference type="Proteomes" id="UP000638014"/>
    </source>
</evidence>
<dbReference type="Gene3D" id="3.40.50.150">
    <property type="entry name" value="Vaccinia Virus protein VP39"/>
    <property type="match status" value="1"/>
</dbReference>
<dbReference type="SUPFAM" id="SSF53335">
    <property type="entry name" value="S-adenosyl-L-methionine-dependent methyltransferases"/>
    <property type="match status" value="1"/>
</dbReference>
<dbReference type="EC" id="2.1.1.-" evidence="4"/>
<name>A0A8J6QFU8_9GAMM</name>
<keyword evidence="1 4" id="KW-0489">Methyltransferase</keyword>
<evidence type="ECO:0000313" key="6">
    <source>
        <dbReference type="EMBL" id="MBD1388610.1"/>
    </source>
</evidence>
<dbReference type="AlphaFoldDB" id="A0A8J6QFU8"/>
<evidence type="ECO:0000256" key="1">
    <source>
        <dbReference type="ARBA" id="ARBA00022603"/>
    </source>
</evidence>
<dbReference type="InterPro" id="IPR029063">
    <property type="entry name" value="SAM-dependent_MTases_sf"/>
</dbReference>
<proteinExistence type="inferred from homology"/>
<reference evidence="6" key="1">
    <citation type="submission" date="2020-09" db="EMBL/GenBank/DDBJ databases">
        <title>A novel bacterium of genus Neiella, isolated from South China Sea.</title>
        <authorList>
            <person name="Huang H."/>
            <person name="Mo K."/>
            <person name="Hu Y."/>
        </authorList>
    </citation>
    <scope>NUCLEOTIDE SEQUENCE</scope>
    <source>
        <strain evidence="6">HB171785</strain>
    </source>
</reference>
<keyword evidence="7" id="KW-1185">Reference proteome</keyword>
<dbReference type="CDD" id="cd02440">
    <property type="entry name" value="AdoMet_MTases"/>
    <property type="match status" value="1"/>
</dbReference>
<evidence type="ECO:0000256" key="3">
    <source>
        <dbReference type="ARBA" id="ARBA00022691"/>
    </source>
</evidence>
<sequence length="260" mass="29244">MAKSKARQATVTKSNFDGAAGKFARSIYSTPKGKVRLAVLQRDLAELRNGAPLRILDIGAGMGQMALWFAEAGHQVTLCDISADMLAEAKINARERQLEQQLEFIHSDLFALPPTAPFDLILCHAVIEWVEQQAAFVAKLGEFLKPQGHLSLMAYNAKSKLFHNLVAGNFDHVASGMKRRSRQRLSPQWPVDLQALQQTLVDNEFCQLKRSGVRVFSDYVRDREQAAANEQQLIELELSYADDQELCAIARYVHYVCQRR</sequence>
<keyword evidence="3 4" id="KW-0949">S-adenosyl-L-methionine</keyword>
<gene>
    <name evidence="4" type="primary">cmoM</name>
    <name evidence="6" type="ORF">IC617_04140</name>
</gene>
<comment type="catalytic activity">
    <reaction evidence="4">
        <text>5-carboxymethoxyuridine(34) in tRNA + S-adenosyl-L-methionine = 5-methoxycarbonylmethoxyuridine(34) in tRNA + S-adenosyl-L-homocysteine</text>
        <dbReference type="Rhea" id="RHEA:54080"/>
        <dbReference type="Rhea" id="RHEA-COMP:13383"/>
        <dbReference type="Rhea" id="RHEA-COMP:13781"/>
        <dbReference type="ChEBI" id="CHEBI:57856"/>
        <dbReference type="ChEBI" id="CHEBI:59789"/>
        <dbReference type="ChEBI" id="CHEBI:136879"/>
        <dbReference type="ChEBI" id="CHEBI:138053"/>
    </reaction>
</comment>
<dbReference type="GO" id="GO:0006400">
    <property type="term" value="P:tRNA modification"/>
    <property type="evidence" value="ECO:0007669"/>
    <property type="project" value="UniProtKB-UniRule"/>
</dbReference>
<dbReference type="PANTHER" id="PTHR43464">
    <property type="entry name" value="METHYLTRANSFERASE"/>
    <property type="match status" value="1"/>
</dbReference>
<accession>A0A8J6QFU8</accession>
<dbReference type="HAMAP" id="MF_02057">
    <property type="entry name" value="tRNA_methyltr_CmoM"/>
    <property type="match status" value="1"/>
</dbReference>
<evidence type="ECO:0000256" key="2">
    <source>
        <dbReference type="ARBA" id="ARBA00022679"/>
    </source>
</evidence>
<comment type="similarity">
    <text evidence="4">Belongs to the class I-like SAM-binding methyltransferase superfamily. CmoM family.</text>
</comment>
<dbReference type="GO" id="GO:0097697">
    <property type="term" value="F:tRNA (5-carboxymethoxyuridine(34)-5-O)-methyltransferase activity"/>
    <property type="evidence" value="ECO:0007669"/>
    <property type="project" value="UniProtKB-UniRule"/>
</dbReference>
<dbReference type="RefSeq" id="WP_191143724.1">
    <property type="nucleotide sequence ID" value="NZ_JACXAF010000004.1"/>
</dbReference>
<comment type="caution">
    <text evidence="6">The sequence shown here is derived from an EMBL/GenBank/DDBJ whole genome shotgun (WGS) entry which is preliminary data.</text>
</comment>
<dbReference type="Proteomes" id="UP000638014">
    <property type="component" value="Unassembled WGS sequence"/>
</dbReference>
<dbReference type="Pfam" id="PF13649">
    <property type="entry name" value="Methyltransf_25"/>
    <property type="match status" value="1"/>
</dbReference>
<feature type="binding site" evidence="4">
    <location>
        <begin position="59"/>
        <end position="60"/>
    </location>
    <ligand>
        <name>S-adenosyl-L-methionine</name>
        <dbReference type="ChEBI" id="CHEBI:59789"/>
    </ligand>
</feature>
<evidence type="ECO:0000259" key="5">
    <source>
        <dbReference type="Pfam" id="PF13649"/>
    </source>
</evidence>
<organism evidence="6 7">
    <name type="scientific">Neiella litorisoli</name>
    <dbReference type="NCBI Taxonomy" id="2771431"/>
    <lineage>
        <taxon>Bacteria</taxon>
        <taxon>Pseudomonadati</taxon>
        <taxon>Pseudomonadota</taxon>
        <taxon>Gammaproteobacteria</taxon>
        <taxon>Alteromonadales</taxon>
        <taxon>Echinimonadaceae</taxon>
        <taxon>Neiella</taxon>
    </lineage>
</organism>
<dbReference type="EMBL" id="JACXAF010000004">
    <property type="protein sequence ID" value="MBD1388610.1"/>
    <property type="molecule type" value="Genomic_DNA"/>
</dbReference>
<feature type="binding site" evidence="4">
    <location>
        <position position="80"/>
    </location>
    <ligand>
        <name>S-adenosyl-L-methionine</name>
        <dbReference type="ChEBI" id="CHEBI:59789"/>
    </ligand>
</feature>